<dbReference type="EMBL" id="BAAAPN010000018">
    <property type="protein sequence ID" value="GAA1749227.1"/>
    <property type="molecule type" value="Genomic_DNA"/>
</dbReference>
<sequence>MAVAAPTAAARGTAPARAWKAPTDLRAATPGQLVGAGYIDDWVAYLTNPLGARPTPITTLPSHASPADAQFDTVGERNAVGQVQGDGAGPQRR</sequence>
<name>A0ABN2K6A6_9MICO</name>
<evidence type="ECO:0000313" key="2">
    <source>
        <dbReference type="Proteomes" id="UP001501475"/>
    </source>
</evidence>
<comment type="caution">
    <text evidence="1">The sequence shown here is derived from an EMBL/GenBank/DDBJ whole genome shotgun (WGS) entry which is preliminary data.</text>
</comment>
<protein>
    <submittedName>
        <fullName evidence="1">Uncharacterized protein</fullName>
    </submittedName>
</protein>
<accession>A0ABN2K6A6</accession>
<evidence type="ECO:0000313" key="1">
    <source>
        <dbReference type="EMBL" id="GAA1749227.1"/>
    </source>
</evidence>
<keyword evidence="2" id="KW-1185">Reference proteome</keyword>
<gene>
    <name evidence="1" type="ORF">GCM10009810_07110</name>
</gene>
<proteinExistence type="predicted"/>
<reference evidence="1 2" key="1">
    <citation type="journal article" date="2019" name="Int. J. Syst. Evol. Microbiol.">
        <title>The Global Catalogue of Microorganisms (GCM) 10K type strain sequencing project: providing services to taxonomists for standard genome sequencing and annotation.</title>
        <authorList>
            <consortium name="The Broad Institute Genomics Platform"/>
            <consortium name="The Broad Institute Genome Sequencing Center for Infectious Disease"/>
            <person name="Wu L."/>
            <person name="Ma J."/>
        </authorList>
    </citation>
    <scope>NUCLEOTIDE SEQUENCE [LARGE SCALE GENOMIC DNA]</scope>
    <source>
        <strain evidence="1 2">JCM 15591</strain>
    </source>
</reference>
<dbReference type="Proteomes" id="UP001501475">
    <property type="component" value="Unassembled WGS sequence"/>
</dbReference>
<organism evidence="1 2">
    <name type="scientific">Nostocoides vanveenii</name>
    <dbReference type="NCBI Taxonomy" id="330835"/>
    <lineage>
        <taxon>Bacteria</taxon>
        <taxon>Bacillati</taxon>
        <taxon>Actinomycetota</taxon>
        <taxon>Actinomycetes</taxon>
        <taxon>Micrococcales</taxon>
        <taxon>Intrasporangiaceae</taxon>
        <taxon>Nostocoides</taxon>
    </lineage>
</organism>